<keyword evidence="4" id="KW-1185">Reference proteome</keyword>
<comment type="similarity">
    <text evidence="1 2">Belongs to the CutC family.</text>
</comment>
<comment type="caution">
    <text evidence="2">Once thought to be involved in copper homeostasis, experiments in E.coli have shown this is not the case.</text>
</comment>
<evidence type="ECO:0000256" key="2">
    <source>
        <dbReference type="HAMAP-Rule" id="MF_00795"/>
    </source>
</evidence>
<protein>
    <recommendedName>
        <fullName evidence="2">PF03932 family protein CutC</fullName>
    </recommendedName>
</protein>
<comment type="subcellular location">
    <subcellularLocation>
        <location evidence="2">Cytoplasm</location>
    </subcellularLocation>
</comment>
<dbReference type="RefSeq" id="WP_142536329.1">
    <property type="nucleotide sequence ID" value="NZ_SGJB01000013.1"/>
</dbReference>
<dbReference type="HAMAP" id="MF_00795">
    <property type="entry name" value="CutC"/>
    <property type="match status" value="1"/>
</dbReference>
<reference evidence="3 4" key="1">
    <citation type="submission" date="2019-02" db="EMBL/GenBank/DDBJ databases">
        <title>Peptostreptococcaceae bacterium ZHW00191 nov., a new bacterium isolated from the human gut.</title>
        <authorList>
            <person name="Zhou H.-W."/>
            <person name="Chen X.-J."/>
        </authorList>
    </citation>
    <scope>NUCLEOTIDE SEQUENCE [LARGE SCALE GENOMIC DNA]</scope>
    <source>
        <strain evidence="3 4">ZHW00191</strain>
    </source>
</reference>
<comment type="caution">
    <text evidence="3">The sequence shown here is derived from an EMBL/GenBank/DDBJ whole genome shotgun (WGS) entry which is preliminary data.</text>
</comment>
<dbReference type="EMBL" id="SGJB01000013">
    <property type="protein sequence ID" value="TQQ84208.1"/>
    <property type="molecule type" value="Genomic_DNA"/>
</dbReference>
<sequence>MKRILEICCGSYEDAYNAYKGGAKRIELNSALHLGGLTPTPASVIMTKENTDLSVISMLRPRGAGFFYTETEFEVMKMDAEILMKNGSDGLAFGFLTEDGEIDEERTKVIVDIIKKYNGEAVFHRAFDCVKDPFTGVEKLIDLGIDRILTSGLEEKAYQGMDMIKKLQEKYGDKIEFLAGSGVNISNAEEIMNYTGIHQVHSSCKSWVCDPTTRGNNVSYSYARSPNEMNYDVVSYELVKNLAEKI</sequence>
<proteinExistence type="inferred from homology"/>
<evidence type="ECO:0000313" key="3">
    <source>
        <dbReference type="EMBL" id="TQQ84208.1"/>
    </source>
</evidence>
<dbReference type="GO" id="GO:0005507">
    <property type="term" value="F:copper ion binding"/>
    <property type="evidence" value="ECO:0007669"/>
    <property type="project" value="TreeGrafter"/>
</dbReference>
<accession>A0A544QU39</accession>
<dbReference type="AlphaFoldDB" id="A0A544QU39"/>
<organism evidence="3 4">
    <name type="scientific">Peptacetobacter hominis</name>
    <dbReference type="NCBI Taxonomy" id="2743610"/>
    <lineage>
        <taxon>Bacteria</taxon>
        <taxon>Bacillati</taxon>
        <taxon>Bacillota</taxon>
        <taxon>Clostridia</taxon>
        <taxon>Peptostreptococcales</taxon>
        <taxon>Peptostreptococcaceae</taxon>
        <taxon>Peptacetobacter</taxon>
    </lineage>
</organism>
<dbReference type="SUPFAM" id="SSF110395">
    <property type="entry name" value="CutC-like"/>
    <property type="match status" value="1"/>
</dbReference>
<dbReference type="Gene3D" id="3.20.20.380">
    <property type="entry name" value="Copper homeostasis (CutC) domain"/>
    <property type="match status" value="1"/>
</dbReference>
<evidence type="ECO:0000313" key="4">
    <source>
        <dbReference type="Proteomes" id="UP000317863"/>
    </source>
</evidence>
<dbReference type="Pfam" id="PF03932">
    <property type="entry name" value="CutC"/>
    <property type="match status" value="1"/>
</dbReference>
<dbReference type="PANTHER" id="PTHR12598">
    <property type="entry name" value="COPPER HOMEOSTASIS PROTEIN CUTC"/>
    <property type="match status" value="1"/>
</dbReference>
<keyword evidence="2" id="KW-0963">Cytoplasm</keyword>
<name>A0A544QU39_9FIRM</name>
<evidence type="ECO:0000256" key="1">
    <source>
        <dbReference type="ARBA" id="ARBA00007768"/>
    </source>
</evidence>
<dbReference type="Proteomes" id="UP000317863">
    <property type="component" value="Unassembled WGS sequence"/>
</dbReference>
<dbReference type="PANTHER" id="PTHR12598:SF0">
    <property type="entry name" value="COPPER HOMEOSTASIS PROTEIN CUTC HOMOLOG"/>
    <property type="match status" value="1"/>
</dbReference>
<dbReference type="OrthoDB" id="9815677at2"/>
<gene>
    <name evidence="2" type="primary">cutC</name>
    <name evidence="3" type="ORF">EXD82_07675</name>
</gene>
<dbReference type="InterPro" id="IPR036822">
    <property type="entry name" value="CutC-like_dom_sf"/>
</dbReference>
<dbReference type="GO" id="GO:0005737">
    <property type="term" value="C:cytoplasm"/>
    <property type="evidence" value="ECO:0007669"/>
    <property type="project" value="UniProtKB-SubCell"/>
</dbReference>
<dbReference type="InterPro" id="IPR005627">
    <property type="entry name" value="CutC-like"/>
</dbReference>